<dbReference type="InterPro" id="IPR036928">
    <property type="entry name" value="AS_sf"/>
</dbReference>
<evidence type="ECO:0000256" key="3">
    <source>
        <dbReference type="ARBA" id="ARBA00021874"/>
    </source>
</evidence>
<dbReference type="InterPro" id="IPR000120">
    <property type="entry name" value="Amidase"/>
</dbReference>
<keyword evidence="5" id="KW-0808">Transferase</keyword>
<dbReference type="InterPro" id="IPR023631">
    <property type="entry name" value="Amidase_dom"/>
</dbReference>
<dbReference type="Proteomes" id="UP000295678">
    <property type="component" value="Unassembled WGS sequence"/>
</dbReference>
<organism evidence="5 6">
    <name type="scientific">Tepidamorphus gemmatus</name>
    <dbReference type="NCBI Taxonomy" id="747076"/>
    <lineage>
        <taxon>Bacteria</taxon>
        <taxon>Pseudomonadati</taxon>
        <taxon>Pseudomonadota</taxon>
        <taxon>Alphaproteobacteria</taxon>
        <taxon>Hyphomicrobiales</taxon>
        <taxon>Tepidamorphaceae</taxon>
        <taxon>Tepidamorphus</taxon>
    </lineage>
</organism>
<feature type="domain" description="Amidase" evidence="4">
    <location>
        <begin position="27"/>
        <end position="451"/>
    </location>
</feature>
<accession>A0A4R3LRC7</accession>
<sequence>MSKGDLAWLSGHEALAAFGSGALSPVELMEAVLEAARAAESRVNAVTEWLDERAMAGARAAEARWRAGTARPLEGLPLAVKEEMRLAGTRRSSASLVYRDQVDEETDVYVQRLIDAGAIPHLKTTTPEFCLLGATHSRLHGVTRNPWNPEFSPGGSSGGSGAVLATGGAPLATGTDIGGSIRIPASCCGVVGYKPPYGRNPEIPVFNLDYYSHSGPMARSVADCALMQNVTSGQDPSDIASLRERVVLDTAPPPDLRGWRIAYSYDLDVYEVETAMREGLDRALAVFRDLGAETREVSLGWPREAPRAAEAHLAHLWGAGIARLLPEHRDELCDYTLAFIQASRATTAEDYLRADEIAVKMFRELARVFETADILLCPTLAIAAPPAEYGAPNDWVIFDGERRRMGEWGWEMTLMFNMLSRCPVLSVPSGFTPWGVPTGVQIVAPPYHDETAFAAGLAYEAAAGPWFADAKGRPPAWAGGA</sequence>
<evidence type="ECO:0000313" key="5">
    <source>
        <dbReference type="EMBL" id="TCT03134.1"/>
    </source>
</evidence>
<evidence type="ECO:0000256" key="2">
    <source>
        <dbReference type="ARBA" id="ARBA00009199"/>
    </source>
</evidence>
<dbReference type="InterPro" id="IPR020556">
    <property type="entry name" value="Amidase_CS"/>
</dbReference>
<gene>
    <name evidence="5" type="ORF">EDC22_1217</name>
</gene>
<proteinExistence type="inferred from homology"/>
<evidence type="ECO:0000259" key="4">
    <source>
        <dbReference type="Pfam" id="PF01425"/>
    </source>
</evidence>
<protein>
    <recommendedName>
        <fullName evidence="3">Indoleacetamide hydrolase</fullName>
    </recommendedName>
</protein>
<dbReference type="PANTHER" id="PTHR11895:SF7">
    <property type="entry name" value="GLUTAMYL-TRNA(GLN) AMIDOTRANSFERASE SUBUNIT A, MITOCHONDRIAL"/>
    <property type="match status" value="1"/>
</dbReference>
<dbReference type="Gene3D" id="3.90.1300.10">
    <property type="entry name" value="Amidase signature (AS) domain"/>
    <property type="match status" value="1"/>
</dbReference>
<dbReference type="Pfam" id="PF01425">
    <property type="entry name" value="Amidase"/>
    <property type="match status" value="1"/>
</dbReference>
<dbReference type="GO" id="GO:0016740">
    <property type="term" value="F:transferase activity"/>
    <property type="evidence" value="ECO:0007669"/>
    <property type="project" value="UniProtKB-KW"/>
</dbReference>
<evidence type="ECO:0000313" key="6">
    <source>
        <dbReference type="Proteomes" id="UP000295678"/>
    </source>
</evidence>
<dbReference type="PROSITE" id="PS00571">
    <property type="entry name" value="AMIDASES"/>
    <property type="match status" value="1"/>
</dbReference>
<reference evidence="5 6" key="1">
    <citation type="submission" date="2019-03" db="EMBL/GenBank/DDBJ databases">
        <title>Genomic Encyclopedia of Type Strains, Phase IV (KMG-IV): sequencing the most valuable type-strain genomes for metagenomic binning, comparative biology and taxonomic classification.</title>
        <authorList>
            <person name="Goeker M."/>
        </authorList>
    </citation>
    <scope>NUCLEOTIDE SEQUENCE [LARGE SCALE GENOMIC DNA]</scope>
    <source>
        <strain evidence="5 6">DSM 19345</strain>
    </source>
</reference>
<keyword evidence="6" id="KW-1185">Reference proteome</keyword>
<name>A0A4R3LRC7_9HYPH</name>
<dbReference type="OrthoDB" id="9814821at2"/>
<dbReference type="RefSeq" id="WP_132808030.1">
    <property type="nucleotide sequence ID" value="NZ_SMAK01000021.1"/>
</dbReference>
<evidence type="ECO:0000256" key="1">
    <source>
        <dbReference type="ARBA" id="ARBA00003871"/>
    </source>
</evidence>
<comment type="similarity">
    <text evidence="2">Belongs to the amidase family.</text>
</comment>
<dbReference type="PANTHER" id="PTHR11895">
    <property type="entry name" value="TRANSAMIDASE"/>
    <property type="match status" value="1"/>
</dbReference>
<dbReference type="EMBL" id="SMAK01000021">
    <property type="protein sequence ID" value="TCT03134.1"/>
    <property type="molecule type" value="Genomic_DNA"/>
</dbReference>
<dbReference type="SUPFAM" id="SSF75304">
    <property type="entry name" value="Amidase signature (AS) enzymes"/>
    <property type="match status" value="1"/>
</dbReference>
<comment type="caution">
    <text evidence="5">The sequence shown here is derived from an EMBL/GenBank/DDBJ whole genome shotgun (WGS) entry which is preliminary data.</text>
</comment>
<dbReference type="AlphaFoldDB" id="A0A4R3LRC7"/>
<comment type="function">
    <text evidence="1">Hydrolyzes indole-3-acetamide (IAM) into indole-3-acetic acid (IAA).</text>
</comment>